<accession>A0ACB8UXP0</accession>
<gene>
    <name evidence="1" type="ORF">LOY88_002980</name>
</gene>
<sequence length="431" mass="46716">MKQCYSYLTICLAAATTAVASKDASIYMLNNAPASDSRTEWRTSPDAAKLVLTRRLGWLGASAIGDVEEKVLRDVNDIGGQQTILFGDSDRRELRHKLLTIVQGFAPSKKIYEQKDQLRHVKVASAAPNFMGTAYINSLFTETAPQSPVAQLCSYRSQQDSNTILDLSFQIKDGLECPPEELVLEDLTNTLLAKDGSHRGLDSMIRSYVGASPTAPGSHVSAFLRVVNTMTGSKRLVTTDKLAAQILDLVHSTAIDTTVVVLPGQSWETPSPIRSTRSTSPSDKRRSFPQLTPIIHRAASNSSKHNNNTLSTLLPLCYASNDTCNTRTNSCSGHGYCYLKRSGSNKGNSCYACKCLRTVDHTNTNGGNKTTQWGGPACQKKDVSMPFWLLTGFTVLLVVGISLAIGMMWNMGQEELPGVLSAGVSGSKAQK</sequence>
<comment type="caution">
    <text evidence="1">The sequence shown here is derived from an EMBL/GenBank/DDBJ whole genome shotgun (WGS) entry which is preliminary data.</text>
</comment>
<proteinExistence type="predicted"/>
<evidence type="ECO:0000313" key="1">
    <source>
        <dbReference type="EMBL" id="KAI2387650.1"/>
    </source>
</evidence>
<dbReference type="EMBL" id="JALBCA010000037">
    <property type="protein sequence ID" value="KAI2387650.1"/>
    <property type="molecule type" value="Genomic_DNA"/>
</dbReference>
<reference evidence="1" key="1">
    <citation type="journal article" date="2022" name="bioRxiv">
        <title>Population genetic analysis of Ophidiomyces ophidiicola, the causative agent of snake fungal disease, indicates recent introductions to the USA.</title>
        <authorList>
            <person name="Ladner J.T."/>
            <person name="Palmer J.M."/>
            <person name="Ettinger C.L."/>
            <person name="Stajich J.E."/>
            <person name="Farrell T.M."/>
            <person name="Glorioso B.M."/>
            <person name="Lawson B."/>
            <person name="Price S.J."/>
            <person name="Stengle A.G."/>
            <person name="Grear D.A."/>
            <person name="Lorch J.M."/>
        </authorList>
    </citation>
    <scope>NUCLEOTIDE SEQUENCE</scope>
    <source>
        <strain evidence="1">NWHC 24266-5</strain>
    </source>
</reference>
<organism evidence="1">
    <name type="scientific">Ophidiomyces ophidiicola</name>
    <dbReference type="NCBI Taxonomy" id="1387563"/>
    <lineage>
        <taxon>Eukaryota</taxon>
        <taxon>Fungi</taxon>
        <taxon>Dikarya</taxon>
        <taxon>Ascomycota</taxon>
        <taxon>Pezizomycotina</taxon>
        <taxon>Eurotiomycetes</taxon>
        <taxon>Eurotiomycetidae</taxon>
        <taxon>Onygenales</taxon>
        <taxon>Onygenaceae</taxon>
        <taxon>Ophidiomyces</taxon>
    </lineage>
</organism>
<protein>
    <submittedName>
        <fullName evidence="1">Uncharacterized protein</fullName>
    </submittedName>
</protein>
<name>A0ACB8UXP0_9EURO</name>